<dbReference type="OrthoDB" id="2994945at2759"/>
<dbReference type="PANTHER" id="PTHR46564">
    <property type="entry name" value="TRANSPOSASE"/>
    <property type="match status" value="1"/>
</dbReference>
<dbReference type="GO" id="GO:0003676">
    <property type="term" value="F:nucleic acid binding"/>
    <property type="evidence" value="ECO:0007669"/>
    <property type="project" value="InterPro"/>
</dbReference>
<dbReference type="InterPro" id="IPR012337">
    <property type="entry name" value="RNaseH-like_sf"/>
</dbReference>
<evidence type="ECO:0000313" key="2">
    <source>
        <dbReference type="EMBL" id="RXW14516.1"/>
    </source>
</evidence>
<gene>
    <name evidence="2" type="ORF">EST38_g11337</name>
</gene>
<dbReference type="NCBIfam" id="NF033545">
    <property type="entry name" value="transpos_IS630"/>
    <property type="match status" value="1"/>
</dbReference>
<dbReference type="Proteomes" id="UP000290288">
    <property type="component" value="Unassembled WGS sequence"/>
</dbReference>
<proteinExistence type="predicted"/>
<comment type="caution">
    <text evidence="2">The sequence shown here is derived from an EMBL/GenBank/DDBJ whole genome shotgun (WGS) entry which is preliminary data.</text>
</comment>
<evidence type="ECO:0000259" key="1">
    <source>
        <dbReference type="Pfam" id="PF13358"/>
    </source>
</evidence>
<dbReference type="SUPFAM" id="SSF53098">
    <property type="entry name" value="Ribonuclease H-like"/>
    <property type="match status" value="1"/>
</dbReference>
<reference evidence="2 3" key="1">
    <citation type="submission" date="2019-01" db="EMBL/GenBank/DDBJ databases">
        <title>Draft genome sequence of Psathyrella aberdarensis IHI B618.</title>
        <authorList>
            <person name="Buettner E."/>
            <person name="Kellner H."/>
        </authorList>
    </citation>
    <scope>NUCLEOTIDE SEQUENCE [LARGE SCALE GENOMIC DNA]</scope>
    <source>
        <strain evidence="2 3">IHI B618</strain>
    </source>
</reference>
<dbReference type="PANTHER" id="PTHR46564:SF1">
    <property type="entry name" value="TRANSPOSASE"/>
    <property type="match status" value="1"/>
</dbReference>
<feature type="domain" description="Tc1-like transposase DDE" evidence="1">
    <location>
        <begin position="64"/>
        <end position="201"/>
    </location>
</feature>
<evidence type="ECO:0000313" key="3">
    <source>
        <dbReference type="Proteomes" id="UP000290288"/>
    </source>
</evidence>
<name>A0A4Q2D7G0_9AGAR</name>
<dbReference type="InterPro" id="IPR047655">
    <property type="entry name" value="Transpos_IS630-like"/>
</dbReference>
<organism evidence="2 3">
    <name type="scientific">Candolleomyces aberdarensis</name>
    <dbReference type="NCBI Taxonomy" id="2316362"/>
    <lineage>
        <taxon>Eukaryota</taxon>
        <taxon>Fungi</taxon>
        <taxon>Dikarya</taxon>
        <taxon>Basidiomycota</taxon>
        <taxon>Agaricomycotina</taxon>
        <taxon>Agaricomycetes</taxon>
        <taxon>Agaricomycetidae</taxon>
        <taxon>Agaricales</taxon>
        <taxon>Agaricineae</taxon>
        <taxon>Psathyrellaceae</taxon>
        <taxon>Candolleomyces</taxon>
    </lineage>
</organism>
<accession>A0A4Q2D7G0</accession>
<dbReference type="AlphaFoldDB" id="A0A4Q2D7G0"/>
<sequence>MFLDEYAARLEEFRHLPVHLSTIHRSLKRAGLSIKRVQKLAKERDPVLCANFVHRIGQYNLLCLISIDEVSKDDRTYARLWGRSPVGERAEQHDPFVRKRRFSMCAAMALNEGIIASRVIKGSFTHNSFYEYLRDDVLPTTTPYPGPRSVLILDNARIHHSEEIRELVHSFGCRIEYLPPYSPDYQPIEQAFSSIKSYLRRIGLGFYTRETHYYELYEACTRITPEMTWGFFRHAGYV</sequence>
<dbReference type="InterPro" id="IPR036397">
    <property type="entry name" value="RNaseH_sf"/>
</dbReference>
<dbReference type="EMBL" id="SDEE01000690">
    <property type="protein sequence ID" value="RXW14516.1"/>
    <property type="molecule type" value="Genomic_DNA"/>
</dbReference>
<keyword evidence="3" id="KW-1185">Reference proteome</keyword>
<protein>
    <recommendedName>
        <fullName evidence="1">Tc1-like transposase DDE domain-containing protein</fullName>
    </recommendedName>
</protein>
<dbReference type="Pfam" id="PF13358">
    <property type="entry name" value="DDE_3"/>
    <property type="match status" value="1"/>
</dbReference>
<dbReference type="Gene3D" id="3.30.420.10">
    <property type="entry name" value="Ribonuclease H-like superfamily/Ribonuclease H"/>
    <property type="match status" value="1"/>
</dbReference>
<dbReference type="InterPro" id="IPR038717">
    <property type="entry name" value="Tc1-like_DDE_dom"/>
</dbReference>